<dbReference type="Gene3D" id="1.10.287.1260">
    <property type="match status" value="1"/>
</dbReference>
<dbReference type="PANTHER" id="PTHR30221:SF1">
    <property type="entry name" value="SMALL-CONDUCTANCE MECHANOSENSITIVE CHANNEL"/>
    <property type="match status" value="1"/>
</dbReference>
<dbReference type="PANTHER" id="PTHR30221">
    <property type="entry name" value="SMALL-CONDUCTANCE MECHANOSENSITIVE CHANNEL"/>
    <property type="match status" value="1"/>
</dbReference>
<feature type="transmembrane region" description="Helical" evidence="7">
    <location>
        <begin position="74"/>
        <end position="94"/>
    </location>
</feature>
<dbReference type="Pfam" id="PF21088">
    <property type="entry name" value="MS_channel_1st"/>
    <property type="match status" value="1"/>
</dbReference>
<keyword evidence="11" id="KW-1185">Reference proteome</keyword>
<feature type="domain" description="Mechanosensitive ion channel transmembrane helices 2/3" evidence="9">
    <location>
        <begin position="53"/>
        <end position="95"/>
    </location>
</feature>
<protein>
    <submittedName>
        <fullName evidence="10">Transporter</fullName>
    </submittedName>
</protein>
<dbReference type="InterPro" id="IPR045275">
    <property type="entry name" value="MscS_archaea/bacteria_type"/>
</dbReference>
<dbReference type="GO" id="GO:0008381">
    <property type="term" value="F:mechanosensitive monoatomic ion channel activity"/>
    <property type="evidence" value="ECO:0007669"/>
    <property type="project" value="InterPro"/>
</dbReference>
<evidence type="ECO:0000313" key="11">
    <source>
        <dbReference type="Proteomes" id="UP000487882"/>
    </source>
</evidence>
<dbReference type="GO" id="GO:0005886">
    <property type="term" value="C:plasma membrane"/>
    <property type="evidence" value="ECO:0007669"/>
    <property type="project" value="UniProtKB-SubCell"/>
</dbReference>
<evidence type="ECO:0000256" key="4">
    <source>
        <dbReference type="ARBA" id="ARBA00022692"/>
    </source>
</evidence>
<feature type="transmembrane region" description="Helical" evidence="7">
    <location>
        <begin position="45"/>
        <end position="68"/>
    </location>
</feature>
<feature type="transmembrane region" description="Helical" evidence="7">
    <location>
        <begin position="15"/>
        <end position="33"/>
    </location>
</feature>
<proteinExistence type="inferred from homology"/>
<dbReference type="SUPFAM" id="SSF82861">
    <property type="entry name" value="Mechanosensitive channel protein MscS (YggB), transmembrane region"/>
    <property type="match status" value="1"/>
</dbReference>
<evidence type="ECO:0000256" key="7">
    <source>
        <dbReference type="SAM" id="Phobius"/>
    </source>
</evidence>
<dbReference type="RefSeq" id="WP_155588509.1">
    <property type="nucleotide sequence ID" value="NZ_WNLP01000003.1"/>
</dbReference>
<dbReference type="InterPro" id="IPR023408">
    <property type="entry name" value="MscS_beta-dom_sf"/>
</dbReference>
<feature type="domain" description="Mechanosensitive ion channel MscS" evidence="8">
    <location>
        <begin position="96"/>
        <end position="157"/>
    </location>
</feature>
<dbReference type="EMBL" id="WNLP01000003">
    <property type="protein sequence ID" value="MUH59531.1"/>
    <property type="molecule type" value="Genomic_DNA"/>
</dbReference>
<comment type="similarity">
    <text evidence="2">Belongs to the MscS (TC 1.A.23) family.</text>
</comment>
<sequence>MEHVLFWLRSNSGKIILFTIVLVLAILCSHFLSKGLRKLLDHNKIPSASIFVNILRVLIWVIALTIVLEPVFGVSPTSLFTALGIGGLAISLGLKDSIANTIGGFTLMFSRVIQPGDTVRVSGITGVVQDINWRQTKVRERNGNIMIIPNSVLNTTALEKLDPGNECMVTIPFTAKPDVDTAQLAHDLLKIVNTHASKLISKKYKPLVRYNGFTSDGVSGNIVAYAKRGVALSALSDEIARAVHDSQLNLNFAASSIVGIDERGNITAADAAQHSNNN</sequence>
<evidence type="ECO:0000256" key="1">
    <source>
        <dbReference type="ARBA" id="ARBA00004651"/>
    </source>
</evidence>
<evidence type="ECO:0000256" key="5">
    <source>
        <dbReference type="ARBA" id="ARBA00022989"/>
    </source>
</evidence>
<dbReference type="InterPro" id="IPR049142">
    <property type="entry name" value="MS_channel_1st"/>
</dbReference>
<name>A0A7K1J4Q7_9BIFI</name>
<gene>
    <name evidence="10" type="ORF">GSD1FS_0860</name>
</gene>
<evidence type="ECO:0000256" key="6">
    <source>
        <dbReference type="ARBA" id="ARBA00023136"/>
    </source>
</evidence>
<keyword evidence="6 7" id="KW-0472">Membrane</keyword>
<dbReference type="InterPro" id="IPR011014">
    <property type="entry name" value="MscS_channel_TM-2"/>
</dbReference>
<comment type="subcellular location">
    <subcellularLocation>
        <location evidence="1">Cell membrane</location>
        <topology evidence="1">Multi-pass membrane protein</topology>
    </subcellularLocation>
</comment>
<organism evidence="10 11">
    <name type="scientific">Bifidobacterium canis</name>
    <dbReference type="NCBI Taxonomy" id="2610880"/>
    <lineage>
        <taxon>Bacteria</taxon>
        <taxon>Bacillati</taxon>
        <taxon>Actinomycetota</taxon>
        <taxon>Actinomycetes</taxon>
        <taxon>Bifidobacteriales</taxon>
        <taxon>Bifidobacteriaceae</taxon>
        <taxon>Bifidobacterium</taxon>
    </lineage>
</organism>
<dbReference type="SUPFAM" id="SSF50182">
    <property type="entry name" value="Sm-like ribonucleoproteins"/>
    <property type="match status" value="1"/>
</dbReference>
<evidence type="ECO:0000313" key="10">
    <source>
        <dbReference type="EMBL" id="MUH59531.1"/>
    </source>
</evidence>
<evidence type="ECO:0000259" key="9">
    <source>
        <dbReference type="Pfam" id="PF21088"/>
    </source>
</evidence>
<comment type="caution">
    <text evidence="10">The sequence shown here is derived from an EMBL/GenBank/DDBJ whole genome shotgun (WGS) entry which is preliminary data.</text>
</comment>
<dbReference type="AlphaFoldDB" id="A0A7K1J4Q7"/>
<evidence type="ECO:0000259" key="8">
    <source>
        <dbReference type="Pfam" id="PF00924"/>
    </source>
</evidence>
<dbReference type="Proteomes" id="UP000487882">
    <property type="component" value="Unassembled WGS sequence"/>
</dbReference>
<dbReference type="Gene3D" id="2.30.30.60">
    <property type="match status" value="1"/>
</dbReference>
<evidence type="ECO:0000256" key="3">
    <source>
        <dbReference type="ARBA" id="ARBA00022475"/>
    </source>
</evidence>
<dbReference type="InterPro" id="IPR010920">
    <property type="entry name" value="LSM_dom_sf"/>
</dbReference>
<dbReference type="Pfam" id="PF00924">
    <property type="entry name" value="MS_channel_2nd"/>
    <property type="match status" value="1"/>
</dbReference>
<reference evidence="10 11" key="1">
    <citation type="submission" date="2019-09" db="EMBL/GenBank/DDBJ databases">
        <title>Bifidobacterium canis sp. nov., isolated from the digestive tract of German Shepherd dog puppy.</title>
        <authorList>
            <person name="Bunesova V."/>
        </authorList>
    </citation>
    <scope>NUCLEOTIDE SEQUENCE [LARGE SCALE GENOMIC DNA]</scope>
    <source>
        <strain evidence="10 11">GSD1FS</strain>
    </source>
</reference>
<dbReference type="InterPro" id="IPR006685">
    <property type="entry name" value="MscS_channel_2nd"/>
</dbReference>
<keyword evidence="5 7" id="KW-1133">Transmembrane helix</keyword>
<keyword evidence="3" id="KW-1003">Cell membrane</keyword>
<evidence type="ECO:0000256" key="2">
    <source>
        <dbReference type="ARBA" id="ARBA00008017"/>
    </source>
</evidence>
<accession>A0A7K1J4Q7</accession>
<keyword evidence="4 7" id="KW-0812">Transmembrane</keyword>